<dbReference type="EMBL" id="GEDC01027697">
    <property type="protein sequence ID" value="JAS09601.1"/>
    <property type="molecule type" value="Transcribed_RNA"/>
</dbReference>
<organism evidence="2">
    <name type="scientific">Clastoptera arizonana</name>
    <name type="common">Arizona spittle bug</name>
    <dbReference type="NCBI Taxonomy" id="38151"/>
    <lineage>
        <taxon>Eukaryota</taxon>
        <taxon>Metazoa</taxon>
        <taxon>Ecdysozoa</taxon>
        <taxon>Arthropoda</taxon>
        <taxon>Hexapoda</taxon>
        <taxon>Insecta</taxon>
        <taxon>Pterygota</taxon>
        <taxon>Neoptera</taxon>
        <taxon>Paraneoptera</taxon>
        <taxon>Hemiptera</taxon>
        <taxon>Auchenorrhyncha</taxon>
        <taxon>Cercopoidea</taxon>
        <taxon>Clastopteridae</taxon>
        <taxon>Clastoptera</taxon>
    </lineage>
</organism>
<gene>
    <name evidence="2" type="ORF">g.28644</name>
</gene>
<dbReference type="AlphaFoldDB" id="A0A1B6C810"/>
<evidence type="ECO:0000256" key="1">
    <source>
        <dbReference type="SAM" id="MobiDB-lite"/>
    </source>
</evidence>
<evidence type="ECO:0000313" key="2">
    <source>
        <dbReference type="EMBL" id="JAS09601.1"/>
    </source>
</evidence>
<feature type="non-terminal residue" evidence="2">
    <location>
        <position position="474"/>
    </location>
</feature>
<feature type="region of interest" description="Disordered" evidence="1">
    <location>
        <begin position="1"/>
        <end position="32"/>
    </location>
</feature>
<proteinExistence type="predicted"/>
<feature type="region of interest" description="Disordered" evidence="1">
    <location>
        <begin position="101"/>
        <end position="125"/>
    </location>
</feature>
<reference evidence="2" key="1">
    <citation type="submission" date="2015-12" db="EMBL/GenBank/DDBJ databases">
        <title>De novo transcriptome assembly of four potential Pierce s Disease insect vectors from Arizona vineyards.</title>
        <authorList>
            <person name="Tassone E.E."/>
        </authorList>
    </citation>
    <scope>NUCLEOTIDE SEQUENCE</scope>
</reference>
<name>A0A1B6C810_9HEMI</name>
<feature type="compositionally biased region" description="Polar residues" evidence="1">
    <location>
        <begin position="14"/>
        <end position="29"/>
    </location>
</feature>
<accession>A0A1B6C810</accession>
<protein>
    <submittedName>
        <fullName evidence="2">Uncharacterized protein</fullName>
    </submittedName>
</protein>
<sequence length="474" mass="56347">MNKNKGPKGKPAPSQGQKLFQGQQSNETNDAYVRRVYTRKSGESDDDYYLRIVSKYSNETEDEYKARIALVQSVLTDVPLKDKIIYDQHAQMYIYVRSATADSSKAHPGQRNNESEEEYVRRVYSRKPSENDREYYMRITMRYSSESDQNYKARVHTIFRVFTDISMDNLRFDEIKRIYVYIMKKQSQRGTSDNKAYPGQQPDETNEAYVRRVYTRKADESEEKHIMRITSRYSSETDESYKSRIELIITIFSTLKIRENIRYDEQKRLYVYVRKSASSQDGSKKLYPNQQPDESDEEYVRRLYSKKREETEETYILRVTSRYSTETDEVYKSRIQLIITIIKEINIQQYIKYDEKKKLYVYLKPSGGKKPGDLAPVKKLYPDQLPDETDEAYVRRVYTRKTEETEEKYITRITTRHSSETDDVYKSRIQLIITVITEINILEYIRYDEQKKLYLYVRPSGAKMPSKGYPGQLP</sequence>